<organism evidence="1 2">
    <name type="scientific">Vibrio marisflavi CECT 7928</name>
    <dbReference type="NCBI Taxonomy" id="634439"/>
    <lineage>
        <taxon>Bacteria</taxon>
        <taxon>Pseudomonadati</taxon>
        <taxon>Pseudomonadota</taxon>
        <taxon>Gammaproteobacteria</taxon>
        <taxon>Vibrionales</taxon>
        <taxon>Vibrionaceae</taxon>
        <taxon>Vibrio</taxon>
    </lineage>
</organism>
<proteinExistence type="predicted"/>
<dbReference type="EMBL" id="CAKLDM010000004">
    <property type="protein sequence ID" value="CAH0543090.1"/>
    <property type="molecule type" value="Genomic_DNA"/>
</dbReference>
<dbReference type="Proteomes" id="UP000838748">
    <property type="component" value="Unassembled WGS sequence"/>
</dbReference>
<keyword evidence="2" id="KW-1185">Reference proteome</keyword>
<protein>
    <submittedName>
        <fullName evidence="1">Uncharacterized protein</fullName>
    </submittedName>
</protein>
<evidence type="ECO:0000313" key="2">
    <source>
        <dbReference type="Proteomes" id="UP000838748"/>
    </source>
</evidence>
<accession>A0ABN8ECF7</accession>
<evidence type="ECO:0000313" key="1">
    <source>
        <dbReference type="EMBL" id="CAH0543090.1"/>
    </source>
</evidence>
<reference evidence="1" key="1">
    <citation type="submission" date="2021-11" db="EMBL/GenBank/DDBJ databases">
        <authorList>
            <person name="Rodrigo-Torres L."/>
            <person name="Arahal R. D."/>
            <person name="Lucena T."/>
        </authorList>
    </citation>
    <scope>NUCLEOTIDE SEQUENCE</scope>
    <source>
        <strain evidence="1">CECT 7928</strain>
    </source>
</reference>
<sequence>MYSKTPVEENLWVSVRLTALEELLPRVQTDQAIPDEYSELRTTSYTESEYYGLLMDRKILIEYTEDAEFPACERPPISQPLEDVVSTMENKPVSLCSDWVQSICQNAGNQLVTT</sequence>
<gene>
    <name evidence="1" type="ORF">VMF7928_04395</name>
</gene>
<comment type="caution">
    <text evidence="1">The sequence shown here is derived from an EMBL/GenBank/DDBJ whole genome shotgun (WGS) entry which is preliminary data.</text>
</comment>
<name>A0ABN8ECF7_9VIBR</name>
<dbReference type="RefSeq" id="WP_237363956.1">
    <property type="nucleotide sequence ID" value="NZ_CAKLDM010000004.1"/>
</dbReference>